<sequence length="177" mass="19987">MMESREILAAWDAYSDEHTDPDGWPHDPLTYGRRTMRRDADTWRSFNRIRYAAREMLATAEVQVQQLNPACVQTRWPWQLAELTTALSQLEKLQDEWLDRRDALTRTAALPGVEEFDGTLAERNEEAWAALDTWSAQGHALIEIHALALTAPSPILTSAPRPALSPKGIGRKAGRRG</sequence>
<evidence type="ECO:0000256" key="1">
    <source>
        <dbReference type="SAM" id="MobiDB-lite"/>
    </source>
</evidence>
<name>A0A5P2B1W9_STRVZ</name>
<accession>A0A5P2B1W9</accession>
<organism evidence="2 3">
    <name type="scientific">Streptomyces venezuelae</name>
    <dbReference type="NCBI Taxonomy" id="54571"/>
    <lineage>
        <taxon>Bacteria</taxon>
        <taxon>Bacillati</taxon>
        <taxon>Actinomycetota</taxon>
        <taxon>Actinomycetes</taxon>
        <taxon>Kitasatosporales</taxon>
        <taxon>Streptomycetaceae</taxon>
        <taxon>Streptomyces</taxon>
    </lineage>
</organism>
<dbReference type="OrthoDB" id="4289820at2"/>
<feature type="region of interest" description="Disordered" evidence="1">
    <location>
        <begin position="157"/>
        <end position="177"/>
    </location>
</feature>
<gene>
    <name evidence="2" type="ORF">DEJ46_06125</name>
</gene>
<reference evidence="2 3" key="1">
    <citation type="submission" date="2018-05" db="EMBL/GenBank/DDBJ databases">
        <title>Streptomyces venezuelae.</title>
        <authorList>
            <person name="Kim W."/>
            <person name="Lee N."/>
            <person name="Cho B.-K."/>
        </authorList>
    </citation>
    <scope>NUCLEOTIDE SEQUENCE [LARGE SCALE GENOMIC DNA]</scope>
    <source>
        <strain evidence="2 3">ATCC 15068</strain>
    </source>
</reference>
<proteinExistence type="predicted"/>
<evidence type="ECO:0000313" key="2">
    <source>
        <dbReference type="EMBL" id="QES24445.1"/>
    </source>
</evidence>
<evidence type="ECO:0000313" key="3">
    <source>
        <dbReference type="Proteomes" id="UP000324106"/>
    </source>
</evidence>
<dbReference type="EMBL" id="CP029194">
    <property type="protein sequence ID" value="QES24445.1"/>
    <property type="molecule type" value="Genomic_DNA"/>
</dbReference>
<dbReference type="Proteomes" id="UP000324106">
    <property type="component" value="Chromosome"/>
</dbReference>
<protein>
    <submittedName>
        <fullName evidence="2">Uncharacterized protein</fullName>
    </submittedName>
</protein>
<dbReference type="AlphaFoldDB" id="A0A5P2B1W9"/>